<accession>A0A809ZUR8</accession>
<name>A0A809ZUR8_9BRAD</name>
<dbReference type="EMBL" id="AP023095">
    <property type="protein sequence ID" value="BCE55227.1"/>
    <property type="molecule type" value="Genomic_DNA"/>
</dbReference>
<protein>
    <recommendedName>
        <fullName evidence="2">DUF2783 domain-containing protein</fullName>
    </recommendedName>
</protein>
<dbReference type="AlphaFoldDB" id="A0A809ZUR8"/>
<sequence>MRMSENEHRVVNDLVEEIMDELRGEPAAVQIKVAFAVLAKVISGAARHDPEELKRAAVELNQLMNAVQ</sequence>
<evidence type="ECO:0008006" key="2">
    <source>
        <dbReference type="Google" id="ProtNLM"/>
    </source>
</evidence>
<reference evidence="1" key="1">
    <citation type="submission" date="2020-05" db="EMBL/GenBank/DDBJ databases">
        <title>Complete genome sequence of Bradyrhizobium diazoefficiens XF5 isolated from soybean nodule.</title>
        <authorList>
            <person name="Noda R."/>
            <person name="Kakizaki K."/>
            <person name="Minamisawa K."/>
        </authorList>
    </citation>
    <scope>NUCLEOTIDE SEQUENCE</scope>
    <source>
        <strain evidence="1">XF5</strain>
    </source>
</reference>
<evidence type="ECO:0000313" key="1">
    <source>
        <dbReference type="EMBL" id="BCE55227.1"/>
    </source>
</evidence>
<proteinExistence type="predicted"/>
<organism evidence="1">
    <name type="scientific">Bradyrhizobium diazoefficiens</name>
    <dbReference type="NCBI Taxonomy" id="1355477"/>
    <lineage>
        <taxon>Bacteria</taxon>
        <taxon>Pseudomonadati</taxon>
        <taxon>Pseudomonadota</taxon>
        <taxon>Alphaproteobacteria</taxon>
        <taxon>Hyphomicrobiales</taxon>
        <taxon>Nitrobacteraceae</taxon>
        <taxon>Bradyrhizobium</taxon>
    </lineage>
</organism>
<gene>
    <name evidence="1" type="ORF">XF5B_27390</name>
</gene>